<dbReference type="InterPro" id="IPR018306">
    <property type="entry name" value="Phage_T5_Orf172_DNA-bd"/>
</dbReference>
<protein>
    <recommendedName>
        <fullName evidence="1">Bacteriophage T5 Orf172 DNA-binding domain-containing protein</fullName>
    </recommendedName>
</protein>
<dbReference type="Proteomes" id="UP001465976">
    <property type="component" value="Unassembled WGS sequence"/>
</dbReference>
<name>A0ABR3EQI9_9AGAR</name>
<dbReference type="EMBL" id="JBAHYK010002408">
    <property type="protein sequence ID" value="KAL0565131.1"/>
    <property type="molecule type" value="Genomic_DNA"/>
</dbReference>
<sequence length="81" mass="9371">MSTEHQLSRLNDLLLRETAEHDGRGFVYVAKVELSPGQVSIKVGRTNELNRWVGEHRRLCQMNENEFQILETVNVEHAIRA</sequence>
<reference evidence="2 3" key="1">
    <citation type="submission" date="2024-02" db="EMBL/GenBank/DDBJ databases">
        <title>A draft genome for the cacao thread blight pathogen Marasmius crinis-equi.</title>
        <authorList>
            <person name="Cohen S.P."/>
            <person name="Baruah I.K."/>
            <person name="Amoako-Attah I."/>
            <person name="Bukari Y."/>
            <person name="Meinhardt L.W."/>
            <person name="Bailey B.A."/>
        </authorList>
    </citation>
    <scope>NUCLEOTIDE SEQUENCE [LARGE SCALE GENOMIC DNA]</scope>
    <source>
        <strain evidence="2 3">GH-76</strain>
    </source>
</reference>
<dbReference type="Pfam" id="PF10544">
    <property type="entry name" value="T5orf172"/>
    <property type="match status" value="1"/>
</dbReference>
<evidence type="ECO:0000259" key="1">
    <source>
        <dbReference type="Pfam" id="PF10544"/>
    </source>
</evidence>
<organism evidence="2 3">
    <name type="scientific">Marasmius crinis-equi</name>
    <dbReference type="NCBI Taxonomy" id="585013"/>
    <lineage>
        <taxon>Eukaryota</taxon>
        <taxon>Fungi</taxon>
        <taxon>Dikarya</taxon>
        <taxon>Basidiomycota</taxon>
        <taxon>Agaricomycotina</taxon>
        <taxon>Agaricomycetes</taxon>
        <taxon>Agaricomycetidae</taxon>
        <taxon>Agaricales</taxon>
        <taxon>Marasmiineae</taxon>
        <taxon>Marasmiaceae</taxon>
        <taxon>Marasmius</taxon>
    </lineage>
</organism>
<evidence type="ECO:0000313" key="3">
    <source>
        <dbReference type="Proteomes" id="UP001465976"/>
    </source>
</evidence>
<evidence type="ECO:0000313" key="2">
    <source>
        <dbReference type="EMBL" id="KAL0565131.1"/>
    </source>
</evidence>
<proteinExistence type="predicted"/>
<gene>
    <name evidence="2" type="ORF">V5O48_016903</name>
</gene>
<accession>A0ABR3EQI9</accession>
<feature type="domain" description="Bacteriophage T5 Orf172 DNA-binding" evidence="1">
    <location>
        <begin position="25"/>
        <end position="80"/>
    </location>
</feature>
<comment type="caution">
    <text evidence="2">The sequence shown here is derived from an EMBL/GenBank/DDBJ whole genome shotgun (WGS) entry which is preliminary data.</text>
</comment>
<feature type="non-terminal residue" evidence="2">
    <location>
        <position position="81"/>
    </location>
</feature>
<keyword evidence="3" id="KW-1185">Reference proteome</keyword>